<reference evidence="1" key="1">
    <citation type="journal article" date="2014" name="Front. Microbiol.">
        <title>High frequency of phylogenetically diverse reductive dehalogenase-homologous genes in deep subseafloor sedimentary metagenomes.</title>
        <authorList>
            <person name="Kawai M."/>
            <person name="Futagami T."/>
            <person name="Toyoda A."/>
            <person name="Takaki Y."/>
            <person name="Nishi S."/>
            <person name="Hori S."/>
            <person name="Arai W."/>
            <person name="Tsubouchi T."/>
            <person name="Morono Y."/>
            <person name="Uchiyama I."/>
            <person name="Ito T."/>
            <person name="Fujiyama A."/>
            <person name="Inagaki F."/>
            <person name="Takami H."/>
        </authorList>
    </citation>
    <scope>NUCLEOTIDE SEQUENCE</scope>
    <source>
        <strain evidence="1">Expedition CK06-06</strain>
    </source>
</reference>
<evidence type="ECO:0000313" key="1">
    <source>
        <dbReference type="EMBL" id="GAI92184.1"/>
    </source>
</evidence>
<proteinExistence type="predicted"/>
<name>X1UIJ6_9ZZZZ</name>
<dbReference type="EMBL" id="BARW01020490">
    <property type="protein sequence ID" value="GAI92184.1"/>
    <property type="molecule type" value="Genomic_DNA"/>
</dbReference>
<dbReference type="AlphaFoldDB" id="X1UIJ6"/>
<feature type="non-terminal residue" evidence="1">
    <location>
        <position position="70"/>
    </location>
</feature>
<organism evidence="1">
    <name type="scientific">marine sediment metagenome</name>
    <dbReference type="NCBI Taxonomy" id="412755"/>
    <lineage>
        <taxon>unclassified sequences</taxon>
        <taxon>metagenomes</taxon>
        <taxon>ecological metagenomes</taxon>
    </lineage>
</organism>
<sequence>MRRSRPPVKHREPKEINIIPYFVDRVEFAADLFRFVAPTRMTLESVLIRIDKMENGPFLFNGGIQSGDEK</sequence>
<gene>
    <name evidence="1" type="ORF">S12H4_34598</name>
</gene>
<accession>X1UIJ6</accession>
<protein>
    <submittedName>
        <fullName evidence="1">Uncharacterized protein</fullName>
    </submittedName>
</protein>
<comment type="caution">
    <text evidence="1">The sequence shown here is derived from an EMBL/GenBank/DDBJ whole genome shotgun (WGS) entry which is preliminary data.</text>
</comment>